<keyword evidence="9" id="KW-0560">Oxidoreductase</keyword>
<dbReference type="InParanoid" id="D0MVQ0"/>
<organism evidence="14 15">
    <name type="scientific">Phytophthora infestans (strain T30-4)</name>
    <name type="common">Potato late blight agent</name>
    <dbReference type="NCBI Taxonomy" id="403677"/>
    <lineage>
        <taxon>Eukaryota</taxon>
        <taxon>Sar</taxon>
        <taxon>Stramenopiles</taxon>
        <taxon>Oomycota</taxon>
        <taxon>Peronosporomycetes</taxon>
        <taxon>Peronosporales</taxon>
        <taxon>Peronosporaceae</taxon>
        <taxon>Phytophthora</taxon>
    </lineage>
</organism>
<dbReference type="OrthoDB" id="7854943at2759"/>
<name>D0MVQ0_PHYIT</name>
<dbReference type="PANTHER" id="PTHR35870">
    <property type="entry name" value="PROTEIN, PUTATIVE (AFU_ORTHOLOGUE AFUA_5G03330)-RELATED"/>
    <property type="match status" value="1"/>
</dbReference>
<keyword evidence="7" id="KW-0378">Hydrolase</keyword>
<dbReference type="InterPro" id="IPR016050">
    <property type="entry name" value="Proteasome_bsu_CS"/>
</dbReference>
<dbReference type="EMBL" id="DS028120">
    <property type="protein sequence ID" value="EEY63713.1"/>
    <property type="molecule type" value="Genomic_DNA"/>
</dbReference>
<keyword evidence="5" id="KW-0645">Protease</keyword>
<dbReference type="RefSeq" id="XP_002907149.1">
    <property type="nucleotide sequence ID" value="XM_002907103.1"/>
</dbReference>
<dbReference type="SUPFAM" id="SSF56235">
    <property type="entry name" value="N-terminal nucleophile aminohydrolases (Ntn hydrolases)"/>
    <property type="match status" value="1"/>
</dbReference>
<evidence type="ECO:0000256" key="3">
    <source>
        <dbReference type="ARBA" id="ARBA00012039"/>
    </source>
</evidence>
<keyword evidence="4" id="KW-0963">Cytoplasm</keyword>
<accession>D0MVQ0</accession>
<dbReference type="GO" id="GO:0016491">
    <property type="term" value="F:oxidoreductase activity"/>
    <property type="evidence" value="ECO:0007669"/>
    <property type="project" value="UniProtKB-KW"/>
</dbReference>
<dbReference type="Pfam" id="PF14027">
    <property type="entry name" value="Questin_oxidase"/>
    <property type="match status" value="1"/>
</dbReference>
<evidence type="ECO:0000313" key="14">
    <source>
        <dbReference type="EMBL" id="EEY63713.1"/>
    </source>
</evidence>
<evidence type="ECO:0000256" key="10">
    <source>
        <dbReference type="ARBA" id="ARBA00023145"/>
    </source>
</evidence>
<dbReference type="EC" id="3.4.25.1" evidence="3"/>
<protein>
    <recommendedName>
        <fullName evidence="3">proteasome endopeptidase complex</fullName>
        <ecNumber evidence="3">3.4.25.1</ecNumber>
    </recommendedName>
</protein>
<dbReference type="Proteomes" id="UP000006643">
    <property type="component" value="Unassembled WGS sequence"/>
</dbReference>
<keyword evidence="8 14" id="KW-0647">Proteasome</keyword>
<dbReference type="KEGG" id="pif:PITG_02191"/>
<evidence type="ECO:0000256" key="2">
    <source>
        <dbReference type="ARBA" id="ARBA00004123"/>
    </source>
</evidence>
<dbReference type="GO" id="GO:0051603">
    <property type="term" value="P:proteolysis involved in protein catabolic process"/>
    <property type="evidence" value="ECO:0007669"/>
    <property type="project" value="InterPro"/>
</dbReference>
<keyword evidence="15" id="KW-1185">Reference proteome</keyword>
<dbReference type="GO" id="GO:0004298">
    <property type="term" value="F:threonine-type endopeptidase activity"/>
    <property type="evidence" value="ECO:0007669"/>
    <property type="project" value="UniProtKB-KW"/>
</dbReference>
<evidence type="ECO:0000256" key="5">
    <source>
        <dbReference type="ARBA" id="ARBA00022670"/>
    </source>
</evidence>
<dbReference type="GeneID" id="9469584"/>
<dbReference type="InterPro" id="IPR001353">
    <property type="entry name" value="Proteasome_sua/b"/>
</dbReference>
<dbReference type="OMA" id="KAFELIW"/>
<evidence type="ECO:0000256" key="9">
    <source>
        <dbReference type="ARBA" id="ARBA00023002"/>
    </source>
</evidence>
<evidence type="ECO:0000256" key="4">
    <source>
        <dbReference type="ARBA" id="ARBA00022490"/>
    </source>
</evidence>
<dbReference type="PROSITE" id="PS00854">
    <property type="entry name" value="PROTEASOME_BETA_1"/>
    <property type="match status" value="1"/>
</dbReference>
<dbReference type="InterPro" id="IPR029055">
    <property type="entry name" value="Ntn_hydrolases_N"/>
</dbReference>
<evidence type="ECO:0000313" key="15">
    <source>
        <dbReference type="Proteomes" id="UP000006643"/>
    </source>
</evidence>
<dbReference type="GO" id="GO:0005634">
    <property type="term" value="C:nucleus"/>
    <property type="evidence" value="ECO:0007669"/>
    <property type="project" value="UniProtKB-SubCell"/>
</dbReference>
<evidence type="ECO:0000256" key="1">
    <source>
        <dbReference type="ARBA" id="ARBA00001198"/>
    </source>
</evidence>
<dbReference type="Pfam" id="PF00227">
    <property type="entry name" value="Proteasome"/>
    <property type="match status" value="1"/>
</dbReference>
<dbReference type="PROSITE" id="PS51476">
    <property type="entry name" value="PROTEASOME_BETA_2"/>
    <property type="match status" value="1"/>
</dbReference>
<keyword evidence="6" id="KW-0888">Threonine protease</keyword>
<dbReference type="PRINTS" id="PR00141">
    <property type="entry name" value="PROTEASOME"/>
</dbReference>
<dbReference type="PANTHER" id="PTHR35870:SF1">
    <property type="entry name" value="PROTEIN, PUTATIVE (AFU_ORTHOLOGUE AFUA_5G03330)-RELATED"/>
    <property type="match status" value="1"/>
</dbReference>
<comment type="catalytic activity">
    <reaction evidence="1">
        <text>Cleavage of peptide bonds with very broad specificity.</text>
        <dbReference type="EC" id="3.4.25.1"/>
    </reaction>
</comment>
<dbReference type="AlphaFoldDB" id="D0MVQ0"/>
<dbReference type="GO" id="GO:0005839">
    <property type="term" value="C:proteasome core complex"/>
    <property type="evidence" value="ECO:0007669"/>
    <property type="project" value="InterPro"/>
</dbReference>
<feature type="region of interest" description="Disordered" evidence="13">
    <location>
        <begin position="434"/>
        <end position="460"/>
    </location>
</feature>
<keyword evidence="11" id="KW-0539">Nucleus</keyword>
<evidence type="ECO:0000256" key="8">
    <source>
        <dbReference type="ARBA" id="ARBA00022942"/>
    </source>
</evidence>
<dbReference type="Gene3D" id="3.60.20.10">
    <property type="entry name" value="Glutamine Phosphoribosylpyrophosphate, subunit 1, domain 1"/>
    <property type="match status" value="1"/>
</dbReference>
<proteinExistence type="predicted"/>
<dbReference type="eggNOG" id="KOG0174">
    <property type="taxonomic scope" value="Eukaryota"/>
</dbReference>
<comment type="subcellular location">
    <subcellularLocation>
        <location evidence="2">Nucleus</location>
    </subcellularLocation>
</comment>
<evidence type="ECO:0000256" key="13">
    <source>
        <dbReference type="SAM" id="MobiDB-lite"/>
    </source>
</evidence>
<dbReference type="STRING" id="403677.D0MVQ0"/>
<dbReference type="FunFam" id="3.60.20.10:FF:000010">
    <property type="entry name" value="Proteasome subunit beta type-1"/>
    <property type="match status" value="1"/>
</dbReference>
<dbReference type="CDD" id="cd03762">
    <property type="entry name" value="proteasome_beta_type_6"/>
    <property type="match status" value="1"/>
</dbReference>
<keyword evidence="10" id="KW-0865">Zymogen</keyword>
<dbReference type="VEuPathDB" id="FungiDB:PITG_02191"/>
<dbReference type="InterPro" id="IPR023333">
    <property type="entry name" value="Proteasome_suB-type"/>
</dbReference>
<evidence type="ECO:0000256" key="6">
    <source>
        <dbReference type="ARBA" id="ARBA00022698"/>
    </source>
</evidence>
<dbReference type="HOGENOM" id="CLU_408556_0_0_1"/>
<feature type="active site" description="Nucleophile" evidence="12">
    <location>
        <position position="476"/>
    </location>
</feature>
<evidence type="ECO:0000256" key="7">
    <source>
        <dbReference type="ARBA" id="ARBA00022801"/>
    </source>
</evidence>
<reference evidence="15" key="1">
    <citation type="journal article" date="2009" name="Nature">
        <title>Genome sequence and analysis of the Irish potato famine pathogen Phytophthora infestans.</title>
        <authorList>
            <consortium name="The Broad Institute Genome Sequencing Platform"/>
            <person name="Haas B.J."/>
            <person name="Kamoun S."/>
            <person name="Zody M.C."/>
            <person name="Jiang R.H."/>
            <person name="Handsaker R.E."/>
            <person name="Cano L.M."/>
            <person name="Grabherr M."/>
            <person name="Kodira C.D."/>
            <person name="Raffaele S."/>
            <person name="Torto-Alalibo T."/>
            <person name="Bozkurt T.O."/>
            <person name="Ah-Fong A.M."/>
            <person name="Alvarado L."/>
            <person name="Anderson V.L."/>
            <person name="Armstrong M.R."/>
            <person name="Avrova A."/>
            <person name="Baxter L."/>
            <person name="Beynon J."/>
            <person name="Boevink P.C."/>
            <person name="Bollmann S.R."/>
            <person name="Bos J.I."/>
            <person name="Bulone V."/>
            <person name="Cai G."/>
            <person name="Cakir C."/>
            <person name="Carrington J.C."/>
            <person name="Chawner M."/>
            <person name="Conti L."/>
            <person name="Costanzo S."/>
            <person name="Ewan R."/>
            <person name="Fahlgren N."/>
            <person name="Fischbach M.A."/>
            <person name="Fugelstad J."/>
            <person name="Gilroy E.M."/>
            <person name="Gnerre S."/>
            <person name="Green P.J."/>
            <person name="Grenville-Briggs L.J."/>
            <person name="Griffith J."/>
            <person name="Grunwald N.J."/>
            <person name="Horn K."/>
            <person name="Horner N.R."/>
            <person name="Hu C.H."/>
            <person name="Huitema E."/>
            <person name="Jeong D.H."/>
            <person name="Jones A.M."/>
            <person name="Jones J.D."/>
            <person name="Jones R.W."/>
            <person name="Karlsson E.K."/>
            <person name="Kunjeti S.G."/>
            <person name="Lamour K."/>
            <person name="Liu Z."/>
            <person name="Ma L."/>
            <person name="Maclean D."/>
            <person name="Chibucos M.C."/>
            <person name="McDonald H."/>
            <person name="McWalters J."/>
            <person name="Meijer H.J."/>
            <person name="Morgan W."/>
            <person name="Morris P.F."/>
            <person name="Munro C.A."/>
            <person name="O'Neill K."/>
            <person name="Ospina-Giraldo M."/>
            <person name="Pinzon A."/>
            <person name="Pritchard L."/>
            <person name="Ramsahoye B."/>
            <person name="Ren Q."/>
            <person name="Restrepo S."/>
            <person name="Roy S."/>
            <person name="Sadanandom A."/>
            <person name="Savidor A."/>
            <person name="Schornack S."/>
            <person name="Schwartz D.C."/>
            <person name="Schumann U.D."/>
            <person name="Schwessinger B."/>
            <person name="Seyer L."/>
            <person name="Sharpe T."/>
            <person name="Silvar C."/>
            <person name="Song J."/>
            <person name="Studholme D.J."/>
            <person name="Sykes S."/>
            <person name="Thines M."/>
            <person name="van de Vondervoort P.J."/>
            <person name="Phuntumart V."/>
            <person name="Wawra S."/>
            <person name="Weide R."/>
            <person name="Win J."/>
            <person name="Young C."/>
            <person name="Zhou S."/>
            <person name="Fry W."/>
            <person name="Meyers B.C."/>
            <person name="van West P."/>
            <person name="Ristaino J."/>
            <person name="Govers F."/>
            <person name="Birch P.R."/>
            <person name="Whisson S.C."/>
            <person name="Judelson H.S."/>
            <person name="Nusbaum C."/>
        </authorList>
    </citation>
    <scope>NUCLEOTIDE SEQUENCE [LARGE SCALE GENOMIC DNA]</scope>
    <source>
        <strain evidence="15">T30-4</strain>
    </source>
</reference>
<sequence>MNKSTGVFYGRASDAAIAQTKLPAEQVRQTLTREYSTLRFRIEYGNYLSNHLLHAVVALHELGASEQKIAEYAAHYTQKLEAEGPDHEDVVEHVATLVVLSDEEAQALLGKRQQYDALLAYYAQDVKQLGVDGAVCKHLPNLFSGLAGALLHGIIQLGYAYHIGGDRPVAEGLAYQHHCYLPFDEPEMPQSNEPLRQFTRQTVFEVADAVASNEFLRSEQDRLVAISPVKDLDIGWVQRGVNVFSGHPERSSPKAFALIWTQVNAFDFSNFDGSHALDMVMWLYVMLKHNDFIILHAATSAWSLQQLEHLLSPSDKAKVWRVWLHVALSALVTSQSRDFREEDICSPSDDLEARLAALPSWPQLREKALALPGFPDEHVYKMVQVAEEHANAKYNNVNSFLSTTERDFVARTAAITVITTPFKPLTHPPKSCNIKPSIQSSGFPPIQNREKEGSNMTKQEVDEGSYLKPGEVDAGTSIIAVRFNGGVVLGADSRTSTGTYVANRVSDKLTPLHDRLFCCRSGSAADTQALSDYVRYYLSSHSVELGRLPKVGTAANLFRSLCYHNKDRLLAGIIVAGWDPVKGGQVFSIPIGGAMVEQDFAIGGSGSTYIYGLVDSEYRPNMTKEECQRFVKKALAHAMARDGSSGGVIRTVTITENEVVREFTSGEDLPFSI</sequence>
<dbReference type="InterPro" id="IPR000243">
    <property type="entry name" value="Pept_T1A_subB"/>
</dbReference>
<evidence type="ECO:0000256" key="11">
    <source>
        <dbReference type="ARBA" id="ARBA00023242"/>
    </source>
</evidence>
<evidence type="ECO:0000256" key="12">
    <source>
        <dbReference type="PIRSR" id="PIRSR600243-1"/>
    </source>
</evidence>
<gene>
    <name evidence="14" type="ORF">PITG_02191</name>
</gene>
<dbReference type="InterPro" id="IPR025337">
    <property type="entry name" value="Questin_oxidase-like"/>
</dbReference>